<dbReference type="EMBL" id="KN822090">
    <property type="protein sequence ID" value="KIM58155.1"/>
    <property type="molecule type" value="Genomic_DNA"/>
</dbReference>
<evidence type="ECO:0000313" key="1">
    <source>
        <dbReference type="EMBL" id="KIM58155.1"/>
    </source>
</evidence>
<protein>
    <recommendedName>
        <fullName evidence="3">DNA helicase</fullName>
    </recommendedName>
</protein>
<proteinExistence type="predicted"/>
<keyword evidence="2" id="KW-1185">Reference proteome</keyword>
<dbReference type="HOGENOM" id="CLU_084958_1_0_1"/>
<evidence type="ECO:0000313" key="2">
    <source>
        <dbReference type="Proteomes" id="UP000053989"/>
    </source>
</evidence>
<reference evidence="2" key="2">
    <citation type="submission" date="2015-01" db="EMBL/GenBank/DDBJ databases">
        <title>Evolutionary Origins and Diversification of the Mycorrhizal Mutualists.</title>
        <authorList>
            <consortium name="DOE Joint Genome Institute"/>
            <consortium name="Mycorrhizal Genomics Consortium"/>
            <person name="Kohler A."/>
            <person name="Kuo A."/>
            <person name="Nagy L.G."/>
            <person name="Floudas D."/>
            <person name="Copeland A."/>
            <person name="Barry K.W."/>
            <person name="Cichocki N."/>
            <person name="Veneault-Fourrey C."/>
            <person name="LaButti K."/>
            <person name="Lindquist E.A."/>
            <person name="Lipzen A."/>
            <person name="Lundell T."/>
            <person name="Morin E."/>
            <person name="Murat C."/>
            <person name="Riley R."/>
            <person name="Ohm R."/>
            <person name="Sun H."/>
            <person name="Tunlid A."/>
            <person name="Henrissat B."/>
            <person name="Grigoriev I.V."/>
            <person name="Hibbett D.S."/>
            <person name="Martin F."/>
        </authorList>
    </citation>
    <scope>NUCLEOTIDE SEQUENCE [LARGE SCALE GENOMIC DNA]</scope>
    <source>
        <strain evidence="2">Foug A</strain>
    </source>
</reference>
<organism evidence="1 2">
    <name type="scientific">Scleroderma citrinum Foug A</name>
    <dbReference type="NCBI Taxonomy" id="1036808"/>
    <lineage>
        <taxon>Eukaryota</taxon>
        <taxon>Fungi</taxon>
        <taxon>Dikarya</taxon>
        <taxon>Basidiomycota</taxon>
        <taxon>Agaricomycotina</taxon>
        <taxon>Agaricomycetes</taxon>
        <taxon>Agaricomycetidae</taxon>
        <taxon>Boletales</taxon>
        <taxon>Sclerodermatineae</taxon>
        <taxon>Sclerodermataceae</taxon>
        <taxon>Scleroderma</taxon>
    </lineage>
</organism>
<accession>A0A0C3DBT5</accession>
<dbReference type="Proteomes" id="UP000053989">
    <property type="component" value="Unassembled WGS sequence"/>
</dbReference>
<gene>
    <name evidence="1" type="ORF">SCLCIDRAFT_128970</name>
</gene>
<dbReference type="InParanoid" id="A0A0C3DBT5"/>
<evidence type="ECO:0008006" key="3">
    <source>
        <dbReference type="Google" id="ProtNLM"/>
    </source>
</evidence>
<sequence>MRWNELAAWRHCQKTGNQLFICNVEDTIKGHLLTGVEKAALANQRTSSKKKSKQELPAVVELAIGMKVMVTTNVETDLNITNGARGMIADIILHPNEEYSKQEKEIVLKYVPLYLLIKLKRTRATLLKGLEETVIPVEAHMRSMHLQVVDGKGKNQRCSVK</sequence>
<dbReference type="OrthoDB" id="2986975at2759"/>
<dbReference type="AlphaFoldDB" id="A0A0C3DBT5"/>
<dbReference type="STRING" id="1036808.A0A0C3DBT5"/>
<reference evidence="1 2" key="1">
    <citation type="submission" date="2014-04" db="EMBL/GenBank/DDBJ databases">
        <authorList>
            <consortium name="DOE Joint Genome Institute"/>
            <person name="Kuo A."/>
            <person name="Kohler A."/>
            <person name="Nagy L.G."/>
            <person name="Floudas D."/>
            <person name="Copeland A."/>
            <person name="Barry K.W."/>
            <person name="Cichocki N."/>
            <person name="Veneault-Fourrey C."/>
            <person name="LaButti K."/>
            <person name="Lindquist E.A."/>
            <person name="Lipzen A."/>
            <person name="Lundell T."/>
            <person name="Morin E."/>
            <person name="Murat C."/>
            <person name="Sun H."/>
            <person name="Tunlid A."/>
            <person name="Henrissat B."/>
            <person name="Grigoriev I.V."/>
            <person name="Hibbett D.S."/>
            <person name="Martin F."/>
            <person name="Nordberg H.P."/>
            <person name="Cantor M.N."/>
            <person name="Hua S.X."/>
        </authorList>
    </citation>
    <scope>NUCLEOTIDE SEQUENCE [LARGE SCALE GENOMIC DNA]</scope>
    <source>
        <strain evidence="1 2">Foug A</strain>
    </source>
</reference>
<name>A0A0C3DBT5_9AGAM</name>